<gene>
    <name evidence="1" type="ORF">F511_26266</name>
</gene>
<evidence type="ECO:0000313" key="1">
    <source>
        <dbReference type="EMBL" id="KZV38832.1"/>
    </source>
</evidence>
<keyword evidence="2" id="KW-1185">Reference proteome</keyword>
<dbReference type="EMBL" id="KV001721">
    <property type="protein sequence ID" value="KZV38832.1"/>
    <property type="molecule type" value="Genomic_DNA"/>
</dbReference>
<dbReference type="AlphaFoldDB" id="A0A2Z7BW04"/>
<name>A0A2Z7BW04_9LAMI</name>
<organism evidence="1 2">
    <name type="scientific">Dorcoceras hygrometricum</name>
    <dbReference type="NCBI Taxonomy" id="472368"/>
    <lineage>
        <taxon>Eukaryota</taxon>
        <taxon>Viridiplantae</taxon>
        <taxon>Streptophyta</taxon>
        <taxon>Embryophyta</taxon>
        <taxon>Tracheophyta</taxon>
        <taxon>Spermatophyta</taxon>
        <taxon>Magnoliopsida</taxon>
        <taxon>eudicotyledons</taxon>
        <taxon>Gunneridae</taxon>
        <taxon>Pentapetalae</taxon>
        <taxon>asterids</taxon>
        <taxon>lamiids</taxon>
        <taxon>Lamiales</taxon>
        <taxon>Gesneriaceae</taxon>
        <taxon>Didymocarpoideae</taxon>
        <taxon>Trichosporeae</taxon>
        <taxon>Loxocarpinae</taxon>
        <taxon>Dorcoceras</taxon>
    </lineage>
</organism>
<accession>A0A2Z7BW04</accession>
<proteinExistence type="predicted"/>
<protein>
    <submittedName>
        <fullName evidence="1">Uncharacterized protein</fullName>
    </submittedName>
</protein>
<dbReference type="Proteomes" id="UP000250235">
    <property type="component" value="Unassembled WGS sequence"/>
</dbReference>
<sequence length="214" mass="24759">MLDVLCTLSISDVPARASPHCSNVDIFNCSILTVPSLFQYGCIFVFLIKCIAHRKCNGAPSLPKIAHADKGKKVLVEKAKGNPVKETIALIFENLEFFIKIRDSVFIRVRDDLQLSRFEQPKWIRYRSKADMAKLFRWTETDSIRVAFKHRLMVHAKLRELFLQKVLHERRKNFFPRHPLADKDLQVLDELAEAHRIAVVRVDAQLANLWRVGL</sequence>
<reference evidence="1 2" key="1">
    <citation type="journal article" date="2015" name="Proc. Natl. Acad. Sci. U.S.A.">
        <title>The resurrection genome of Boea hygrometrica: A blueprint for survival of dehydration.</title>
        <authorList>
            <person name="Xiao L."/>
            <person name="Yang G."/>
            <person name="Zhang L."/>
            <person name="Yang X."/>
            <person name="Zhao S."/>
            <person name="Ji Z."/>
            <person name="Zhou Q."/>
            <person name="Hu M."/>
            <person name="Wang Y."/>
            <person name="Chen M."/>
            <person name="Xu Y."/>
            <person name="Jin H."/>
            <person name="Xiao X."/>
            <person name="Hu G."/>
            <person name="Bao F."/>
            <person name="Hu Y."/>
            <person name="Wan P."/>
            <person name="Li L."/>
            <person name="Deng X."/>
            <person name="Kuang T."/>
            <person name="Xiang C."/>
            <person name="Zhu J.K."/>
            <person name="Oliver M.J."/>
            <person name="He Y."/>
        </authorList>
    </citation>
    <scope>NUCLEOTIDE SEQUENCE [LARGE SCALE GENOMIC DNA]</scope>
    <source>
        <strain evidence="2">cv. XS01</strain>
    </source>
</reference>
<evidence type="ECO:0000313" key="2">
    <source>
        <dbReference type="Proteomes" id="UP000250235"/>
    </source>
</evidence>